<comment type="pathway">
    <text evidence="17">Amino-acid biosynthesis; L-glutamate biosynthesis via GLT pathway; L-glutamate from 2-oxoglutarate and L-glutamine (NADP(+) route): step 1/1.</text>
</comment>
<dbReference type="EC" id="1.4.1.13" evidence="5"/>
<keyword evidence="16" id="KW-0003">3Fe-4S</keyword>
<dbReference type="OrthoDB" id="9758182at2"/>
<organism evidence="23 24">
    <name type="scientific">Thalassobaculum litoreum DSM 18839</name>
    <dbReference type="NCBI Taxonomy" id="1123362"/>
    <lineage>
        <taxon>Bacteria</taxon>
        <taxon>Pseudomonadati</taxon>
        <taxon>Pseudomonadota</taxon>
        <taxon>Alphaproteobacteria</taxon>
        <taxon>Rhodospirillales</taxon>
        <taxon>Thalassobaculaceae</taxon>
        <taxon>Thalassobaculum</taxon>
    </lineage>
</organism>
<dbReference type="RefSeq" id="WP_093153132.1">
    <property type="nucleotide sequence ID" value="NZ_FNBW01000014.1"/>
</dbReference>
<evidence type="ECO:0000256" key="5">
    <source>
        <dbReference type="ARBA" id="ARBA00012079"/>
    </source>
</evidence>
<dbReference type="GO" id="GO:0019676">
    <property type="term" value="P:ammonia assimilation cycle"/>
    <property type="evidence" value="ECO:0007669"/>
    <property type="project" value="TreeGrafter"/>
</dbReference>
<dbReference type="CDD" id="cd02808">
    <property type="entry name" value="GltS_FMN"/>
    <property type="match status" value="1"/>
</dbReference>
<sequence length="1519" mass="166725">MSDTPTLNGETPSGETFVREWRENAAKLQAGHAYDPAHEHESCGVGFVAAIDGQPRREVVTSAIQALKAVWHRGAVDADGKTGDGAGIHIEIPADFFREEVANTGHKLLDERIGVGMVFLPRTDLAAQERCRIIVESEILKTGCFIYGWRQVPVDISVIGEKANATRPEIEQIMFSAPLEHDAEQVERDLYIIRRRIEKAALAEHITDFYICSMSCRSIIYKGMFLAEQVDQFYPDLTDERFVSNFAVYHQRYSTNTFPTWKLAQPFRVLAHNGEINTVKGNVNWMASHETRMAHPTFGDLIEDIKPVVQSGSSDSAALDATFELMVRSGRELPMVKSMCIPEAWTEEDDLPQSWRDLYAYANAVMEPWDGPAAIAAYGGRWVLGGMDRNGLRPLRYSVTDDGLLIGGSETGMVRIDEAKLIEKGRLDPGEMIAVDLVEGKLYHDAELKDLLATSRPFGAWITESTKIDKLIRAEHEEKPAFQRDALRRRQVVAGWTLEDMELLLQPMAEGGKEAVGSMGDDTPLAVLSDKYRGLHHFFRQNFSQVTNPPIDSLRERRVMTLRTRLGNLGNILDEDSEQCDHLLLESPVLTNAEFHAMRDYMAETAAEIDCTFDAEGGPHALETALNRIRQEAEDAVRGGCTHVILSDMETTPSRAGMPMILATGAVHSHLVRQQLRTFTSINVRCGEVLDVHYFAVLIGVGGTTINPYLVQEAIADRLTRGLFGDRTLEDCLANYKKAIQDGLLKVMSKMGISVLSSYRGGYNFEAVGLSRSLVEQYFPGMSSRISGLGLNGIQAKVLAMHKKAFDESVVPLPVGGLYRYRRTGERHAFNGDMMHALQRAVETDSYHLYKRYANSVYEEAPINLRDLLGFKQVKQTVPLDEVESITDIRKRLIAPGISLGALSPEAHETLSIAMNRIGSKSDSGEGGEDPARFRPRPNGDNPSSAIKQVASGRFGVTAEYLNNCREIEIKVAQGAKPGEGGQLPGMKVNSLIARLRHSTPGVTLISPPPHHDIYSIEDLAQLIYDLKQINPEARVCVKLVASTGIGTIAAGVAKAHADTILISGHGGGTGASPQTSIKYAGIPWEMGLSEVHQVLTLNRLRHKVTLRTDGGIKTGRDVVIAAMLGAEEFGIGTASLVAMGCIMVRQCHSNTCPVGVCTQDEGLRAKFEGTPEKVVNLFSFVAEEVREILASLGMRHLREVVGRSDLLAQVSRGDPSLDDLDLNPILVRADTGGLPAYNTVEFRNEVPETLDAIMIKDVKPAIEGGEKLQLTYNIANTQRAIGTKLSSVLVRKYGMSGLQPGHITVRLRGTAGQSLGAFAVQGLKLEVFGDANDYVGKGLSGGIISVRPMTAASFTPNENTIIGNTVLYGATAGKLFAAGQAGERFCVRNSGADAVVEGCGSNGCEYMTGGTAVILGEVGHNFAAGMTGGMAFIYDAAGNFEQVVNPETVVYQRIETDYWEMLLRRMVSEHVRETQSRFAERLLIDWRHERDNFWQVVPKEMVSRLSQPISNTTRERRA</sequence>
<keyword evidence="9" id="KW-0479">Metal-binding</keyword>
<evidence type="ECO:0000256" key="14">
    <source>
        <dbReference type="ARBA" id="ARBA00023014"/>
    </source>
</evidence>
<dbReference type="InterPro" id="IPR036485">
    <property type="entry name" value="Glu_synth_asu_C_sf"/>
</dbReference>
<feature type="region of interest" description="Disordered" evidence="21">
    <location>
        <begin position="917"/>
        <end position="945"/>
    </location>
</feature>
<comment type="cofactor">
    <cofactor evidence="2">
        <name>[3Fe-4S] cluster</name>
        <dbReference type="ChEBI" id="CHEBI:21137"/>
    </cofactor>
</comment>
<keyword evidence="11" id="KW-0315">Glutamine amidotransferase</keyword>
<evidence type="ECO:0000256" key="1">
    <source>
        <dbReference type="ARBA" id="ARBA00001917"/>
    </source>
</evidence>
<dbReference type="PANTHER" id="PTHR11938">
    <property type="entry name" value="FAD NADPH DEHYDROGENASE/OXIDOREDUCTASE"/>
    <property type="match status" value="1"/>
</dbReference>
<dbReference type="Gene3D" id="2.160.20.60">
    <property type="entry name" value="Glutamate synthase, alpha subunit, C-terminal domain"/>
    <property type="match status" value="1"/>
</dbReference>
<evidence type="ECO:0000256" key="19">
    <source>
        <dbReference type="ARBA" id="ARBA00072108"/>
    </source>
</evidence>
<protein>
    <recommendedName>
        <fullName evidence="19">Glutamate synthase [NADPH] large chain</fullName>
        <ecNumber evidence="5">1.4.1.13</ecNumber>
    </recommendedName>
    <alternativeName>
        <fullName evidence="20">Glutamate synthase subunit alpha</fullName>
    </alternativeName>
</protein>
<evidence type="ECO:0000256" key="9">
    <source>
        <dbReference type="ARBA" id="ARBA00022723"/>
    </source>
</evidence>
<comment type="catalytic activity">
    <reaction evidence="18">
        <text>2 L-glutamate + NADP(+) = L-glutamine + 2-oxoglutarate + NADPH + H(+)</text>
        <dbReference type="Rhea" id="RHEA:15501"/>
        <dbReference type="ChEBI" id="CHEBI:15378"/>
        <dbReference type="ChEBI" id="CHEBI:16810"/>
        <dbReference type="ChEBI" id="CHEBI:29985"/>
        <dbReference type="ChEBI" id="CHEBI:57783"/>
        <dbReference type="ChEBI" id="CHEBI:58349"/>
        <dbReference type="ChEBI" id="CHEBI:58359"/>
        <dbReference type="EC" id="1.4.1.13"/>
    </reaction>
</comment>
<dbReference type="Proteomes" id="UP000198615">
    <property type="component" value="Unassembled WGS sequence"/>
</dbReference>
<dbReference type="CDD" id="cd00982">
    <property type="entry name" value="gltB_C"/>
    <property type="match status" value="1"/>
</dbReference>
<dbReference type="Gene3D" id="3.60.20.10">
    <property type="entry name" value="Glutamine Phosphoribosylpyrophosphate, subunit 1, domain 1"/>
    <property type="match status" value="1"/>
</dbReference>
<evidence type="ECO:0000256" key="15">
    <source>
        <dbReference type="ARBA" id="ARBA00023164"/>
    </source>
</evidence>
<evidence type="ECO:0000256" key="12">
    <source>
        <dbReference type="ARBA" id="ARBA00023002"/>
    </source>
</evidence>
<keyword evidence="8" id="KW-0288">FMN</keyword>
<accession>A0A8G2EZM4</accession>
<evidence type="ECO:0000313" key="24">
    <source>
        <dbReference type="Proteomes" id="UP000198615"/>
    </source>
</evidence>
<dbReference type="Pfam" id="PF04898">
    <property type="entry name" value="Glu_syn_central"/>
    <property type="match status" value="1"/>
</dbReference>
<evidence type="ECO:0000256" key="13">
    <source>
        <dbReference type="ARBA" id="ARBA00023004"/>
    </source>
</evidence>
<evidence type="ECO:0000256" key="4">
    <source>
        <dbReference type="ARBA" id="ARBA00009716"/>
    </source>
</evidence>
<dbReference type="InterPro" id="IPR050711">
    <property type="entry name" value="ET-N_metabolism_enzyme"/>
</dbReference>
<proteinExistence type="inferred from homology"/>
<keyword evidence="7" id="KW-0285">Flavoprotein</keyword>
<evidence type="ECO:0000256" key="3">
    <source>
        <dbReference type="ARBA" id="ARBA00001974"/>
    </source>
</evidence>
<dbReference type="GO" id="GO:0051538">
    <property type="term" value="F:3 iron, 4 sulfur cluster binding"/>
    <property type="evidence" value="ECO:0007669"/>
    <property type="project" value="UniProtKB-KW"/>
</dbReference>
<comment type="cofactor">
    <cofactor evidence="3">
        <name>FAD</name>
        <dbReference type="ChEBI" id="CHEBI:57692"/>
    </cofactor>
</comment>
<dbReference type="SUPFAM" id="SSF56235">
    <property type="entry name" value="N-terminal nucleophile aminohydrolases (Ntn hydrolases)"/>
    <property type="match status" value="1"/>
</dbReference>
<dbReference type="CDD" id="cd00713">
    <property type="entry name" value="GltS"/>
    <property type="match status" value="1"/>
</dbReference>
<name>A0A8G2EZM4_9PROT</name>
<evidence type="ECO:0000313" key="23">
    <source>
        <dbReference type="EMBL" id="SDG31429.1"/>
    </source>
</evidence>
<keyword evidence="15" id="KW-0314">Glutamate biosynthesis</keyword>
<comment type="similarity">
    <text evidence="4">Belongs to the glutamate synthase family.</text>
</comment>
<evidence type="ECO:0000256" key="21">
    <source>
        <dbReference type="SAM" id="MobiDB-lite"/>
    </source>
</evidence>
<keyword evidence="24" id="KW-1185">Reference proteome</keyword>
<evidence type="ECO:0000256" key="20">
    <source>
        <dbReference type="ARBA" id="ARBA00079921"/>
    </source>
</evidence>
<dbReference type="GO" id="GO:0046872">
    <property type="term" value="F:metal ion binding"/>
    <property type="evidence" value="ECO:0007669"/>
    <property type="project" value="UniProtKB-KW"/>
</dbReference>
<evidence type="ECO:0000256" key="17">
    <source>
        <dbReference type="ARBA" id="ARBA00037898"/>
    </source>
</evidence>
<evidence type="ECO:0000256" key="11">
    <source>
        <dbReference type="ARBA" id="ARBA00022962"/>
    </source>
</evidence>
<keyword evidence="6" id="KW-0028">Amino-acid biosynthesis</keyword>
<dbReference type="InterPro" id="IPR002489">
    <property type="entry name" value="Glu_synth_asu_C"/>
</dbReference>
<dbReference type="Pfam" id="PF00310">
    <property type="entry name" value="GATase_2"/>
    <property type="match status" value="1"/>
</dbReference>
<dbReference type="NCBIfam" id="NF008730">
    <property type="entry name" value="PRK11750.1"/>
    <property type="match status" value="1"/>
</dbReference>
<dbReference type="Pfam" id="PF01493">
    <property type="entry name" value="GXGXG"/>
    <property type="match status" value="1"/>
</dbReference>
<dbReference type="EMBL" id="FNBW01000014">
    <property type="protein sequence ID" value="SDG31429.1"/>
    <property type="molecule type" value="Genomic_DNA"/>
</dbReference>
<dbReference type="InterPro" id="IPR002932">
    <property type="entry name" value="Glu_synthdom"/>
</dbReference>
<keyword evidence="14" id="KW-0411">Iron-sulfur</keyword>
<evidence type="ECO:0000259" key="22">
    <source>
        <dbReference type="PROSITE" id="PS51278"/>
    </source>
</evidence>
<evidence type="ECO:0000256" key="10">
    <source>
        <dbReference type="ARBA" id="ARBA00022827"/>
    </source>
</evidence>
<dbReference type="FunFam" id="3.20.20.70:FF:000097">
    <property type="entry name" value="Glutamate synthase, large subunit"/>
    <property type="match status" value="1"/>
</dbReference>
<feature type="domain" description="Glutamine amidotransferase type-2" evidence="22">
    <location>
        <begin position="43"/>
        <end position="438"/>
    </location>
</feature>
<dbReference type="PROSITE" id="PS51278">
    <property type="entry name" value="GATASE_TYPE_2"/>
    <property type="match status" value="1"/>
</dbReference>
<dbReference type="FunFam" id="3.60.20.10:FF:000001">
    <property type="entry name" value="Glutamate synthase, large subunit"/>
    <property type="match status" value="1"/>
</dbReference>
<dbReference type="Gene3D" id="3.20.20.70">
    <property type="entry name" value="Aldolase class I"/>
    <property type="match status" value="2"/>
</dbReference>
<evidence type="ECO:0000256" key="2">
    <source>
        <dbReference type="ARBA" id="ARBA00001927"/>
    </source>
</evidence>
<keyword evidence="12" id="KW-0560">Oxidoreductase</keyword>
<evidence type="ECO:0000256" key="16">
    <source>
        <dbReference type="ARBA" id="ARBA00023291"/>
    </source>
</evidence>
<evidence type="ECO:0000256" key="18">
    <source>
        <dbReference type="ARBA" id="ARBA00048151"/>
    </source>
</evidence>
<keyword evidence="13" id="KW-0408">Iron</keyword>
<dbReference type="InterPro" id="IPR006982">
    <property type="entry name" value="Glu_synth_centr_N"/>
</dbReference>
<dbReference type="Pfam" id="PF01645">
    <property type="entry name" value="Glu_synthase"/>
    <property type="match status" value="1"/>
</dbReference>
<dbReference type="GO" id="GO:0004355">
    <property type="term" value="F:glutamate synthase (NADPH) activity"/>
    <property type="evidence" value="ECO:0007669"/>
    <property type="project" value="UniProtKB-EC"/>
</dbReference>
<comment type="caution">
    <text evidence="23">The sequence shown here is derived from an EMBL/GenBank/DDBJ whole genome shotgun (WGS) entry which is preliminary data.</text>
</comment>
<evidence type="ECO:0000256" key="6">
    <source>
        <dbReference type="ARBA" id="ARBA00022605"/>
    </source>
</evidence>
<keyword evidence="10" id="KW-0274">FAD</keyword>
<evidence type="ECO:0000256" key="8">
    <source>
        <dbReference type="ARBA" id="ARBA00022643"/>
    </source>
</evidence>
<gene>
    <name evidence="23" type="ORF">SAMN05660686_03997</name>
</gene>
<dbReference type="PANTHER" id="PTHR11938:SF133">
    <property type="entry name" value="GLUTAMATE SYNTHASE (NADH)"/>
    <property type="match status" value="1"/>
</dbReference>
<dbReference type="InterPro" id="IPR013785">
    <property type="entry name" value="Aldolase_TIM"/>
</dbReference>
<comment type="cofactor">
    <cofactor evidence="1">
        <name>FMN</name>
        <dbReference type="ChEBI" id="CHEBI:58210"/>
    </cofactor>
</comment>
<dbReference type="FunFam" id="2.160.20.60:FF:000001">
    <property type="entry name" value="Glutamate synthase, large subunit"/>
    <property type="match status" value="1"/>
</dbReference>
<dbReference type="SUPFAM" id="SSF69336">
    <property type="entry name" value="Alpha subunit of glutamate synthase, C-terminal domain"/>
    <property type="match status" value="1"/>
</dbReference>
<dbReference type="InterPro" id="IPR029055">
    <property type="entry name" value="Ntn_hydrolases_N"/>
</dbReference>
<dbReference type="InterPro" id="IPR017932">
    <property type="entry name" value="GATase_2_dom"/>
</dbReference>
<dbReference type="SUPFAM" id="SSF51395">
    <property type="entry name" value="FMN-linked oxidoreductases"/>
    <property type="match status" value="1"/>
</dbReference>
<evidence type="ECO:0000256" key="7">
    <source>
        <dbReference type="ARBA" id="ARBA00022630"/>
    </source>
</evidence>
<dbReference type="GO" id="GO:0006537">
    <property type="term" value="P:glutamate biosynthetic process"/>
    <property type="evidence" value="ECO:0007669"/>
    <property type="project" value="UniProtKB-KW"/>
</dbReference>
<reference evidence="23 24" key="1">
    <citation type="submission" date="2016-10" db="EMBL/GenBank/DDBJ databases">
        <authorList>
            <person name="Varghese N."/>
            <person name="Submissions S."/>
        </authorList>
    </citation>
    <scope>NUCLEOTIDE SEQUENCE [LARGE SCALE GENOMIC DNA]</scope>
    <source>
        <strain evidence="23 24">DSM 18839</strain>
    </source>
</reference>